<dbReference type="InterPro" id="IPR000209">
    <property type="entry name" value="Peptidase_S8/S53_dom"/>
</dbReference>
<comment type="subcellular location">
    <subcellularLocation>
        <location evidence="1">Secreted</location>
    </subcellularLocation>
</comment>
<dbReference type="SUPFAM" id="SSF52743">
    <property type="entry name" value="Subtilisin-like"/>
    <property type="match status" value="1"/>
</dbReference>
<protein>
    <submittedName>
        <fullName evidence="16">Uncharacterized protein</fullName>
    </submittedName>
</protein>
<feature type="domain" description="Peptidase S8/S53" evidence="12">
    <location>
        <begin position="139"/>
        <end position="584"/>
    </location>
</feature>
<feature type="domain" description="Inhibitor I9" evidence="14">
    <location>
        <begin position="32"/>
        <end position="113"/>
    </location>
</feature>
<dbReference type="Proteomes" id="UP001443914">
    <property type="component" value="Unassembled WGS sequence"/>
</dbReference>
<keyword evidence="8" id="KW-0325">Glycoprotein</keyword>
<dbReference type="Pfam" id="PF00082">
    <property type="entry name" value="Peptidase_S8"/>
    <property type="match status" value="1"/>
</dbReference>
<dbReference type="InterPro" id="IPR010259">
    <property type="entry name" value="S8pro/Inhibitor_I9"/>
</dbReference>
<feature type="active site" description="Charge relay system" evidence="9 10">
    <location>
        <position position="148"/>
    </location>
</feature>
<keyword evidence="5 11" id="KW-0732">Signal</keyword>
<dbReference type="GO" id="GO:0006508">
    <property type="term" value="P:proteolysis"/>
    <property type="evidence" value="ECO:0007669"/>
    <property type="project" value="UniProtKB-KW"/>
</dbReference>
<gene>
    <name evidence="16" type="ORF">RND81_04G089400</name>
</gene>
<dbReference type="PRINTS" id="PR00723">
    <property type="entry name" value="SUBTILISIN"/>
</dbReference>
<dbReference type="Pfam" id="PF17766">
    <property type="entry name" value="fn3_6"/>
    <property type="match status" value="1"/>
</dbReference>
<evidence type="ECO:0000313" key="16">
    <source>
        <dbReference type="EMBL" id="KAK9733745.1"/>
    </source>
</evidence>
<evidence type="ECO:0000256" key="1">
    <source>
        <dbReference type="ARBA" id="ARBA00004613"/>
    </source>
</evidence>
<dbReference type="Pfam" id="PF05922">
    <property type="entry name" value="Inhibitor_I9"/>
    <property type="match status" value="1"/>
</dbReference>
<evidence type="ECO:0000256" key="11">
    <source>
        <dbReference type="SAM" id="SignalP"/>
    </source>
</evidence>
<evidence type="ECO:0000256" key="2">
    <source>
        <dbReference type="ARBA" id="ARBA00011073"/>
    </source>
</evidence>
<dbReference type="FunFam" id="3.40.50.200:FF:000006">
    <property type="entry name" value="Subtilisin-like protease SBT1.5"/>
    <property type="match status" value="1"/>
</dbReference>
<dbReference type="PROSITE" id="PS51892">
    <property type="entry name" value="SUBTILASE"/>
    <property type="match status" value="1"/>
</dbReference>
<proteinExistence type="inferred from homology"/>
<feature type="signal peptide" evidence="11">
    <location>
        <begin position="1"/>
        <end position="21"/>
    </location>
</feature>
<feature type="active site" description="Charge relay system" evidence="9 10">
    <location>
        <position position="219"/>
    </location>
</feature>
<reference evidence="16" key="1">
    <citation type="submission" date="2024-03" db="EMBL/GenBank/DDBJ databases">
        <title>WGS assembly of Saponaria officinalis var. Norfolk2.</title>
        <authorList>
            <person name="Jenkins J."/>
            <person name="Shu S."/>
            <person name="Grimwood J."/>
            <person name="Barry K."/>
            <person name="Goodstein D."/>
            <person name="Schmutz J."/>
            <person name="Leebens-Mack J."/>
            <person name="Osbourn A."/>
        </authorList>
    </citation>
    <scope>NUCLEOTIDE SEQUENCE [LARGE SCALE GENOMIC DNA]</scope>
    <source>
        <strain evidence="16">JIC</strain>
    </source>
</reference>
<evidence type="ECO:0000259" key="14">
    <source>
        <dbReference type="Pfam" id="PF05922"/>
    </source>
</evidence>
<keyword evidence="17" id="KW-1185">Reference proteome</keyword>
<evidence type="ECO:0000256" key="10">
    <source>
        <dbReference type="PROSITE-ProRule" id="PRU01240"/>
    </source>
</evidence>
<dbReference type="InterPro" id="IPR041469">
    <property type="entry name" value="Subtilisin-like_FN3"/>
</dbReference>
<evidence type="ECO:0000259" key="13">
    <source>
        <dbReference type="Pfam" id="PF02225"/>
    </source>
</evidence>
<keyword evidence="3" id="KW-0964">Secreted</keyword>
<dbReference type="AlphaFoldDB" id="A0AAW1LKC0"/>
<dbReference type="GO" id="GO:0005576">
    <property type="term" value="C:extracellular region"/>
    <property type="evidence" value="ECO:0007669"/>
    <property type="project" value="UniProtKB-SubCell"/>
</dbReference>
<keyword evidence="6 10" id="KW-0378">Hydrolase</keyword>
<dbReference type="Gene3D" id="3.40.50.200">
    <property type="entry name" value="Peptidase S8/S53 domain"/>
    <property type="match status" value="1"/>
</dbReference>
<dbReference type="InterPro" id="IPR023828">
    <property type="entry name" value="Peptidase_S8_Ser-AS"/>
</dbReference>
<evidence type="ECO:0000256" key="5">
    <source>
        <dbReference type="ARBA" id="ARBA00022729"/>
    </source>
</evidence>
<organism evidence="16 17">
    <name type="scientific">Saponaria officinalis</name>
    <name type="common">Common soapwort</name>
    <name type="synonym">Lychnis saponaria</name>
    <dbReference type="NCBI Taxonomy" id="3572"/>
    <lineage>
        <taxon>Eukaryota</taxon>
        <taxon>Viridiplantae</taxon>
        <taxon>Streptophyta</taxon>
        <taxon>Embryophyta</taxon>
        <taxon>Tracheophyta</taxon>
        <taxon>Spermatophyta</taxon>
        <taxon>Magnoliopsida</taxon>
        <taxon>eudicotyledons</taxon>
        <taxon>Gunneridae</taxon>
        <taxon>Pentapetalae</taxon>
        <taxon>Caryophyllales</taxon>
        <taxon>Caryophyllaceae</taxon>
        <taxon>Caryophylleae</taxon>
        <taxon>Saponaria</taxon>
    </lineage>
</organism>
<evidence type="ECO:0000256" key="6">
    <source>
        <dbReference type="ARBA" id="ARBA00022801"/>
    </source>
</evidence>
<evidence type="ECO:0000256" key="9">
    <source>
        <dbReference type="PIRSR" id="PIRSR615500-1"/>
    </source>
</evidence>
<dbReference type="CDD" id="cd04852">
    <property type="entry name" value="Peptidases_S8_3"/>
    <property type="match status" value="1"/>
</dbReference>
<dbReference type="InterPro" id="IPR036852">
    <property type="entry name" value="Peptidase_S8/S53_dom_sf"/>
</dbReference>
<evidence type="ECO:0000259" key="12">
    <source>
        <dbReference type="Pfam" id="PF00082"/>
    </source>
</evidence>
<dbReference type="Pfam" id="PF02225">
    <property type="entry name" value="PA"/>
    <property type="match status" value="1"/>
</dbReference>
<keyword evidence="4 10" id="KW-0645">Protease</keyword>
<feature type="chain" id="PRO_5043822369" evidence="11">
    <location>
        <begin position="22"/>
        <end position="765"/>
    </location>
</feature>
<evidence type="ECO:0000256" key="4">
    <source>
        <dbReference type="ARBA" id="ARBA00022670"/>
    </source>
</evidence>
<dbReference type="GO" id="GO:0004252">
    <property type="term" value="F:serine-type endopeptidase activity"/>
    <property type="evidence" value="ECO:0007669"/>
    <property type="project" value="UniProtKB-UniRule"/>
</dbReference>
<evidence type="ECO:0000256" key="7">
    <source>
        <dbReference type="ARBA" id="ARBA00022825"/>
    </source>
</evidence>
<comment type="caution">
    <text evidence="16">The sequence shown here is derived from an EMBL/GenBank/DDBJ whole genome shotgun (WGS) entry which is preliminary data.</text>
</comment>
<dbReference type="PANTHER" id="PTHR10795">
    <property type="entry name" value="PROPROTEIN CONVERTASE SUBTILISIN/KEXIN"/>
    <property type="match status" value="1"/>
</dbReference>
<dbReference type="InterPro" id="IPR045051">
    <property type="entry name" value="SBT"/>
</dbReference>
<dbReference type="EMBL" id="JBDFQZ010000004">
    <property type="protein sequence ID" value="KAK9733745.1"/>
    <property type="molecule type" value="Genomic_DNA"/>
</dbReference>
<dbReference type="InterPro" id="IPR034197">
    <property type="entry name" value="Peptidases_S8_3"/>
</dbReference>
<dbReference type="FunFam" id="3.30.70.80:FF:000003">
    <property type="entry name" value="Subtilisin-like protease SBT1.9"/>
    <property type="match status" value="1"/>
</dbReference>
<dbReference type="InterPro" id="IPR037045">
    <property type="entry name" value="S8pro/Inhibitor_I9_sf"/>
</dbReference>
<sequence>MSHIISIFLIVLSFHSTLTIAKKSNHSKIPKTYIIKIQNELKPSNISNIKDWYKSILGNIINSSNSSNNNEFLHIYTNVFHGFSIQLTPQQLKSIKNKPEIVTIFRDEIYELHTTRTPHFLGLDSYHNPIGLLKESDLGSNVVVGVLDTGIWPKSRSFDDDGLDIVPTHFKGQCVGGDDFPTTFCNKKIVGVRYFSAGMRAVDKMVYVEDDSVLDTYGHGTHTASTIAGRTLNESVSFFEFAKGEPTGIAPKARLSIYKVCWNHGCMTSDVLSGFDKAVEDGVDIVSISLGGPSRRYSEDPISIATFAAVEKGVFVSASAGNSGPLPGRVSNNAPWITTVGASTIDRTFPAILKLVNGESFVGASLYTGSPLPKQAIYPIVHFPMNWTTSHCMPDSLDQKIVTGKMVVCLPGMFNEVEKSLFVRKAGGVGIVMINDVTQHNDTLTSRPYIIPGLTITFDTSTKLLSYINKTQTNGTIIIQGTQIGSNPAPIVAEFSSRGPNSQSIYVLKPDVIAPGVDILAAWPSNLSPSRLTEDPRRTDYNILSGTSMSCPHVSGVAALLKGSHPDWTPAMIRSALMTTAYKGYREPKPLLEQEYENNVSPWDIGAGHIDPERANDPGLVYDITTNDYIRFLCASNYTENEVKAIAKRAFSCKNVTSKPWDLNYPAIVVTLNQESVATRSLTNVDTNSSSYVVIVMEPKGVKVTVEPVKLGFETKGMKQSFNVTIKPLKNETSLDHQKVGLIIWMDGKHNVTIPLIMIDENFNK</sequence>
<dbReference type="PROSITE" id="PS00138">
    <property type="entry name" value="SUBTILASE_SER"/>
    <property type="match status" value="1"/>
</dbReference>
<evidence type="ECO:0000256" key="8">
    <source>
        <dbReference type="ARBA" id="ARBA00023180"/>
    </source>
</evidence>
<dbReference type="InterPro" id="IPR015500">
    <property type="entry name" value="Peptidase_S8_subtilisin-rel"/>
</dbReference>
<dbReference type="InterPro" id="IPR003137">
    <property type="entry name" value="PA_domain"/>
</dbReference>
<dbReference type="SUPFAM" id="SSF54897">
    <property type="entry name" value="Protease propeptides/inhibitors"/>
    <property type="match status" value="1"/>
</dbReference>
<evidence type="ECO:0000313" key="17">
    <source>
        <dbReference type="Proteomes" id="UP001443914"/>
    </source>
</evidence>
<feature type="domain" description="PA" evidence="13">
    <location>
        <begin position="380"/>
        <end position="460"/>
    </location>
</feature>
<evidence type="ECO:0000259" key="15">
    <source>
        <dbReference type="Pfam" id="PF17766"/>
    </source>
</evidence>
<comment type="similarity">
    <text evidence="2 10">Belongs to the peptidase S8 family.</text>
</comment>
<feature type="active site" description="Charge relay system" evidence="9 10">
    <location>
        <position position="548"/>
    </location>
</feature>
<accession>A0AAW1LKC0</accession>
<dbReference type="Gene3D" id="3.50.30.30">
    <property type="match status" value="1"/>
</dbReference>
<name>A0AAW1LKC0_SAPOF</name>
<evidence type="ECO:0000256" key="3">
    <source>
        <dbReference type="ARBA" id="ARBA00022525"/>
    </source>
</evidence>
<dbReference type="CDD" id="cd02120">
    <property type="entry name" value="PA_subtilisin_like"/>
    <property type="match status" value="1"/>
</dbReference>
<feature type="domain" description="Subtilisin-like protease fibronectin type-III" evidence="15">
    <location>
        <begin position="662"/>
        <end position="757"/>
    </location>
</feature>
<dbReference type="Gene3D" id="2.60.40.2310">
    <property type="match status" value="1"/>
</dbReference>
<dbReference type="Gene3D" id="3.30.70.80">
    <property type="entry name" value="Peptidase S8 propeptide/proteinase inhibitor I9"/>
    <property type="match status" value="1"/>
</dbReference>
<keyword evidence="7 10" id="KW-0720">Serine protease</keyword>